<dbReference type="InterPro" id="IPR051046">
    <property type="entry name" value="MurCDEF_CellWall_CoF430Synth"/>
</dbReference>
<evidence type="ECO:0000313" key="6">
    <source>
        <dbReference type="EMBL" id="PIR98422.1"/>
    </source>
</evidence>
<dbReference type="InterPro" id="IPR004101">
    <property type="entry name" value="Mur_ligase_C"/>
</dbReference>
<keyword evidence="2" id="KW-0547">Nucleotide-binding</keyword>
<dbReference type="Gene3D" id="3.90.190.20">
    <property type="entry name" value="Mur ligase, C-terminal domain"/>
    <property type="match status" value="1"/>
</dbReference>
<evidence type="ECO:0000259" key="4">
    <source>
        <dbReference type="Pfam" id="PF02875"/>
    </source>
</evidence>
<evidence type="ECO:0000313" key="7">
    <source>
        <dbReference type="Proteomes" id="UP000230776"/>
    </source>
</evidence>
<gene>
    <name evidence="6" type="ORF">COT88_01705</name>
</gene>
<dbReference type="PANTHER" id="PTHR43024:SF1">
    <property type="entry name" value="UDP-N-ACETYLMURAMOYL-TRIPEPTIDE--D-ALANYL-D-ALANINE LIGASE"/>
    <property type="match status" value="1"/>
</dbReference>
<dbReference type="InterPro" id="IPR013221">
    <property type="entry name" value="Mur_ligase_cen"/>
</dbReference>
<organism evidence="6 7">
    <name type="scientific">Candidatus Colwellbacteria bacterium CG10_big_fil_rev_8_21_14_0_10_41_28</name>
    <dbReference type="NCBI Taxonomy" id="1974539"/>
    <lineage>
        <taxon>Bacteria</taxon>
        <taxon>Candidatus Colwelliibacteriota</taxon>
    </lineage>
</organism>
<proteinExistence type="predicted"/>
<evidence type="ECO:0000256" key="2">
    <source>
        <dbReference type="ARBA" id="ARBA00022741"/>
    </source>
</evidence>
<dbReference type="GO" id="GO:0016881">
    <property type="term" value="F:acid-amino acid ligase activity"/>
    <property type="evidence" value="ECO:0007669"/>
    <property type="project" value="InterPro"/>
</dbReference>
<accession>A0A2H0VH41</accession>
<evidence type="ECO:0000256" key="1">
    <source>
        <dbReference type="ARBA" id="ARBA00022598"/>
    </source>
</evidence>
<dbReference type="EMBL" id="PFAG01000015">
    <property type="protein sequence ID" value="PIR98422.1"/>
    <property type="molecule type" value="Genomic_DNA"/>
</dbReference>
<comment type="caution">
    <text evidence="6">The sequence shown here is derived from an EMBL/GenBank/DDBJ whole genome shotgun (WGS) entry which is preliminary data.</text>
</comment>
<dbReference type="GO" id="GO:0005524">
    <property type="term" value="F:ATP binding"/>
    <property type="evidence" value="ECO:0007669"/>
    <property type="project" value="UniProtKB-KW"/>
</dbReference>
<dbReference type="Gene3D" id="3.40.1190.10">
    <property type="entry name" value="Mur-like, catalytic domain"/>
    <property type="match status" value="1"/>
</dbReference>
<dbReference type="PANTHER" id="PTHR43024">
    <property type="entry name" value="UDP-N-ACETYLMURAMOYL-TRIPEPTIDE--D-ALANYL-D-ALANINE LIGASE"/>
    <property type="match status" value="1"/>
</dbReference>
<feature type="domain" description="Mur ligase central" evidence="5">
    <location>
        <begin position="104"/>
        <end position="252"/>
    </location>
</feature>
<dbReference type="SUPFAM" id="SSF53244">
    <property type="entry name" value="MurD-like peptide ligases, peptide-binding domain"/>
    <property type="match status" value="1"/>
</dbReference>
<name>A0A2H0VH41_9BACT</name>
<evidence type="ECO:0008006" key="8">
    <source>
        <dbReference type="Google" id="ProtNLM"/>
    </source>
</evidence>
<keyword evidence="1" id="KW-0436">Ligase</keyword>
<dbReference type="SUPFAM" id="SSF53623">
    <property type="entry name" value="MurD-like peptide ligases, catalytic domain"/>
    <property type="match status" value="1"/>
</dbReference>
<evidence type="ECO:0000256" key="3">
    <source>
        <dbReference type="ARBA" id="ARBA00022840"/>
    </source>
</evidence>
<dbReference type="InterPro" id="IPR036565">
    <property type="entry name" value="Mur-like_cat_sf"/>
</dbReference>
<evidence type="ECO:0000259" key="5">
    <source>
        <dbReference type="Pfam" id="PF08245"/>
    </source>
</evidence>
<reference evidence="7" key="1">
    <citation type="submission" date="2017-09" db="EMBL/GenBank/DDBJ databases">
        <title>Depth-based differentiation of microbial function through sediment-hosted aquifers and enrichment of novel symbionts in the deep terrestrial subsurface.</title>
        <authorList>
            <person name="Probst A.J."/>
            <person name="Ladd B."/>
            <person name="Jarett J.K."/>
            <person name="Geller-Mcgrath D.E."/>
            <person name="Sieber C.M.K."/>
            <person name="Emerson J.B."/>
            <person name="Anantharaman K."/>
            <person name="Thomas B.C."/>
            <person name="Malmstrom R."/>
            <person name="Stieglmeier M."/>
            <person name="Klingl A."/>
            <person name="Woyke T."/>
            <person name="Ryan C.M."/>
            <person name="Banfield J.F."/>
        </authorList>
    </citation>
    <scope>NUCLEOTIDE SEQUENCE [LARGE SCALE GENOMIC DNA]</scope>
</reference>
<feature type="domain" description="Mur ligase C-terminal" evidence="4">
    <location>
        <begin position="275"/>
        <end position="397"/>
    </location>
</feature>
<sequence length="429" mass="47298">MRKLFLLILNLKLKIFAKLILWRYKPTIVGITGTVGKTSTKTVLYTMLKRRDLRVRMAGGNLNNETGLPLSVIGEFEKIDSFYIWFKAILQAIWVLIDPIGKKKYPEILILEYAADHPGDIKYLTKIAKPDIAIVTAVGETPVHIEFYENQKEVAKEKAGLVEALKDGGLAILNADDGDVSKMAKDLNVQVKTFGENKLATVRISDFKNISEKSGPIGASFKLGVSDREETILIKNLFGESQAYAFAAASIAAMELGLSFEQAVGSASIYRGSPGRSRLIKGVKGSTIIDDSYNASPLSMKAALGVLSSLRGERRIAVLGDMLELGKHSEQEHIKIGKKVSEVADLFIGVGENMKVAVEEAKKKMGSNARHYKKIDEATKHIEEIIRSGDIVLVKGSQSIRTEKIIPKIMLHPQEAKSLLVRQYGSWLE</sequence>
<protein>
    <recommendedName>
        <fullName evidence="8">UDP-N-acetylmuramoyl-tripeptide--D-alanyl-D-alanine ligase</fullName>
    </recommendedName>
</protein>
<dbReference type="Pfam" id="PF08245">
    <property type="entry name" value="Mur_ligase_M"/>
    <property type="match status" value="1"/>
</dbReference>
<dbReference type="Proteomes" id="UP000230776">
    <property type="component" value="Unassembled WGS sequence"/>
</dbReference>
<dbReference type="AlphaFoldDB" id="A0A2H0VH41"/>
<dbReference type="InterPro" id="IPR036615">
    <property type="entry name" value="Mur_ligase_C_dom_sf"/>
</dbReference>
<dbReference type="Pfam" id="PF02875">
    <property type="entry name" value="Mur_ligase_C"/>
    <property type="match status" value="1"/>
</dbReference>
<keyword evidence="3" id="KW-0067">ATP-binding</keyword>